<feature type="chain" id="PRO_5007878329" evidence="2">
    <location>
        <begin position="19"/>
        <end position="190"/>
    </location>
</feature>
<dbReference type="EMBL" id="LFIV01000158">
    <property type="protein sequence ID" value="KZL66940.1"/>
    <property type="molecule type" value="Genomic_DNA"/>
</dbReference>
<feature type="compositionally biased region" description="Low complexity" evidence="1">
    <location>
        <begin position="139"/>
        <end position="166"/>
    </location>
</feature>
<feature type="region of interest" description="Disordered" evidence="1">
    <location>
        <begin position="139"/>
        <end position="167"/>
    </location>
</feature>
<proteinExistence type="predicted"/>
<reference evidence="3 4" key="1">
    <citation type="submission" date="2015-06" db="EMBL/GenBank/DDBJ databases">
        <title>Survival trade-offs in plant roots during colonization by closely related pathogenic and mutualistic fungi.</title>
        <authorList>
            <person name="Hacquard S."/>
            <person name="Kracher B."/>
            <person name="Hiruma K."/>
            <person name="Weinman A."/>
            <person name="Muench P."/>
            <person name="Garrido Oter R."/>
            <person name="Ver Loren van Themaat E."/>
            <person name="Dallerey J.-F."/>
            <person name="Damm U."/>
            <person name="Henrissat B."/>
            <person name="Lespinet O."/>
            <person name="Thon M."/>
            <person name="Kemen E."/>
            <person name="McHardy A.C."/>
            <person name="Schulze-Lefert P."/>
            <person name="O'Connell R.J."/>
        </authorList>
    </citation>
    <scope>NUCLEOTIDE SEQUENCE [LARGE SCALE GENOMIC DNA]</scope>
    <source>
        <strain evidence="3 4">0861</strain>
    </source>
</reference>
<keyword evidence="2" id="KW-0732">Signal</keyword>
<dbReference type="Proteomes" id="UP000076552">
    <property type="component" value="Unassembled WGS sequence"/>
</dbReference>
<evidence type="ECO:0000313" key="4">
    <source>
        <dbReference type="Proteomes" id="UP000076552"/>
    </source>
</evidence>
<feature type="signal peptide" evidence="2">
    <location>
        <begin position="1"/>
        <end position="18"/>
    </location>
</feature>
<organism evidence="3 4">
    <name type="scientific">Colletotrichum tofieldiae</name>
    <dbReference type="NCBI Taxonomy" id="708197"/>
    <lineage>
        <taxon>Eukaryota</taxon>
        <taxon>Fungi</taxon>
        <taxon>Dikarya</taxon>
        <taxon>Ascomycota</taxon>
        <taxon>Pezizomycotina</taxon>
        <taxon>Sordariomycetes</taxon>
        <taxon>Hypocreomycetidae</taxon>
        <taxon>Glomerellales</taxon>
        <taxon>Glomerellaceae</taxon>
        <taxon>Colletotrichum</taxon>
        <taxon>Colletotrichum spaethianum species complex</taxon>
    </lineage>
</organism>
<evidence type="ECO:0000256" key="2">
    <source>
        <dbReference type="SAM" id="SignalP"/>
    </source>
</evidence>
<sequence>MRFTSIIVTGALAILASAQSSTLATSTSTAVSAASSEQAAIAECLKACPATDVGCQSKCISVPNPNESQVNQTTACVAACPQGDGSPEQTQKYADCSQKCISQYYFSSGGTPAATGGSGSGSGSGGSATAATATGSGAAATGSATRASGSGAAASGTDAAASGSSTPNAAPALIGSASFGVVGLIGALLL</sequence>
<evidence type="ECO:0000313" key="3">
    <source>
        <dbReference type="EMBL" id="KZL66940.1"/>
    </source>
</evidence>
<protein>
    <submittedName>
        <fullName evidence="3">Uncharacterized protein</fullName>
    </submittedName>
</protein>
<accession>A0A166PMH9</accession>
<dbReference type="STRING" id="708197.A0A166PMH9"/>
<comment type="caution">
    <text evidence="3">The sequence shown here is derived from an EMBL/GenBank/DDBJ whole genome shotgun (WGS) entry which is preliminary data.</text>
</comment>
<dbReference type="AlphaFoldDB" id="A0A166PMH9"/>
<name>A0A166PMH9_9PEZI</name>
<keyword evidence="4" id="KW-1185">Reference proteome</keyword>
<gene>
    <name evidence="3" type="ORF">CT0861_04233</name>
</gene>
<evidence type="ECO:0000256" key="1">
    <source>
        <dbReference type="SAM" id="MobiDB-lite"/>
    </source>
</evidence>